<reference evidence="3 4" key="1">
    <citation type="submission" date="2020-02" db="EMBL/GenBank/DDBJ databases">
        <authorList>
            <person name="Ma Q."/>
            <person name="Huang Y."/>
            <person name="Song X."/>
            <person name="Pei D."/>
        </authorList>
    </citation>
    <scope>NUCLEOTIDE SEQUENCE [LARGE SCALE GENOMIC DNA]</scope>
    <source>
        <strain evidence="3">Sxm20200214</strain>
        <tissue evidence="3">Leaf</tissue>
    </source>
</reference>
<sequence>MQRLDINRILPPRNIPIRETHRTNADGDRSDHRDNGNGGCRIHRIPTAEESRSGESRKASLPSCGRYLSGSYSLCMASMALGNYVNSLMVNIVMAITARGNSHGWIPEDLNEGHIDWFYFLIAILAAINFVFYLVFAKWYQPISHDEDSIKGTGVNRKTISELDQV</sequence>
<keyword evidence="2" id="KW-0812">Transmembrane</keyword>
<accession>A0A8X8ASK2</accession>
<dbReference type="AlphaFoldDB" id="A0A8X8ASK2"/>
<evidence type="ECO:0000256" key="1">
    <source>
        <dbReference type="SAM" id="MobiDB-lite"/>
    </source>
</evidence>
<keyword evidence="4" id="KW-1185">Reference proteome</keyword>
<feature type="compositionally biased region" description="Basic and acidic residues" evidence="1">
    <location>
        <begin position="46"/>
        <end position="58"/>
    </location>
</feature>
<dbReference type="PANTHER" id="PTHR11654">
    <property type="entry name" value="OLIGOPEPTIDE TRANSPORTER-RELATED"/>
    <property type="match status" value="1"/>
</dbReference>
<dbReference type="Proteomes" id="UP000886595">
    <property type="component" value="Unassembled WGS sequence"/>
</dbReference>
<feature type="compositionally biased region" description="Basic and acidic residues" evidence="1">
    <location>
        <begin position="16"/>
        <end position="35"/>
    </location>
</feature>
<evidence type="ECO:0000313" key="4">
    <source>
        <dbReference type="Proteomes" id="UP000886595"/>
    </source>
</evidence>
<dbReference type="EMBL" id="JAAMPC010000005">
    <property type="protein sequence ID" value="KAG2311844.1"/>
    <property type="molecule type" value="Genomic_DNA"/>
</dbReference>
<evidence type="ECO:0008006" key="5">
    <source>
        <dbReference type="Google" id="ProtNLM"/>
    </source>
</evidence>
<evidence type="ECO:0000256" key="2">
    <source>
        <dbReference type="SAM" id="Phobius"/>
    </source>
</evidence>
<keyword evidence="2" id="KW-0472">Membrane</keyword>
<dbReference type="OrthoDB" id="8904098at2759"/>
<feature type="region of interest" description="Disordered" evidence="1">
    <location>
        <begin position="1"/>
        <end position="61"/>
    </location>
</feature>
<evidence type="ECO:0000313" key="3">
    <source>
        <dbReference type="EMBL" id="KAG2311844.1"/>
    </source>
</evidence>
<gene>
    <name evidence="3" type="ORF">Bca52824_023401</name>
</gene>
<protein>
    <recommendedName>
        <fullName evidence="5">Proton-dependent oligopeptide transporter family</fullName>
    </recommendedName>
</protein>
<comment type="caution">
    <text evidence="3">The sequence shown here is derived from an EMBL/GenBank/DDBJ whole genome shotgun (WGS) entry which is preliminary data.</text>
</comment>
<organism evidence="3 4">
    <name type="scientific">Brassica carinata</name>
    <name type="common">Ethiopian mustard</name>
    <name type="synonym">Abyssinian cabbage</name>
    <dbReference type="NCBI Taxonomy" id="52824"/>
    <lineage>
        <taxon>Eukaryota</taxon>
        <taxon>Viridiplantae</taxon>
        <taxon>Streptophyta</taxon>
        <taxon>Embryophyta</taxon>
        <taxon>Tracheophyta</taxon>
        <taxon>Spermatophyta</taxon>
        <taxon>Magnoliopsida</taxon>
        <taxon>eudicotyledons</taxon>
        <taxon>Gunneridae</taxon>
        <taxon>Pentapetalae</taxon>
        <taxon>rosids</taxon>
        <taxon>malvids</taxon>
        <taxon>Brassicales</taxon>
        <taxon>Brassicaceae</taxon>
        <taxon>Brassiceae</taxon>
        <taxon>Brassica</taxon>
    </lineage>
</organism>
<proteinExistence type="predicted"/>
<feature type="transmembrane region" description="Helical" evidence="2">
    <location>
        <begin position="74"/>
        <end position="97"/>
    </location>
</feature>
<dbReference type="InterPro" id="IPR036259">
    <property type="entry name" value="MFS_trans_sf"/>
</dbReference>
<feature type="transmembrane region" description="Helical" evidence="2">
    <location>
        <begin position="117"/>
        <end position="136"/>
    </location>
</feature>
<dbReference type="Gene3D" id="1.20.1250.20">
    <property type="entry name" value="MFS general substrate transporter like domains"/>
    <property type="match status" value="1"/>
</dbReference>
<keyword evidence="2" id="KW-1133">Transmembrane helix</keyword>
<name>A0A8X8ASK2_BRACI</name>